<dbReference type="Gene3D" id="3.40.50.620">
    <property type="entry name" value="HUPs"/>
    <property type="match status" value="1"/>
</dbReference>
<dbReference type="SUPFAM" id="SSF52425">
    <property type="entry name" value="Cryptochrome/photolyase, N-terminal domain"/>
    <property type="match status" value="1"/>
</dbReference>
<dbReference type="EMBL" id="ABDF02000006">
    <property type="protein sequence ID" value="EHK22578.1"/>
    <property type="molecule type" value="Genomic_DNA"/>
</dbReference>
<dbReference type="OMA" id="KFWRCGP"/>
<evidence type="ECO:0000256" key="5">
    <source>
        <dbReference type="PIRSR" id="PIRSR602081-2"/>
    </source>
</evidence>
<comment type="cofactor">
    <cofactor evidence="4">
        <name>FAD</name>
        <dbReference type="ChEBI" id="CHEBI:57692"/>
    </cofactor>
    <text evidence="4">Binds 1 FAD per subunit.</text>
</comment>
<dbReference type="VEuPathDB" id="FungiDB:TRIVIDRAFT_28006"/>
<dbReference type="eggNOG" id="KOG0133">
    <property type="taxonomic scope" value="Eukaryota"/>
</dbReference>
<dbReference type="InterPro" id="IPR005101">
    <property type="entry name" value="Cryptochr/Photolyase_FAD-bd"/>
</dbReference>
<dbReference type="InterPro" id="IPR036155">
    <property type="entry name" value="Crypto/Photolyase_N_sf"/>
</dbReference>
<dbReference type="HOGENOM" id="CLU_010348_6_1_1"/>
<feature type="site" description="Electron transfer via tryptophanyl radical" evidence="5">
    <location>
        <position position="399"/>
    </location>
</feature>
<feature type="site" description="Electron transfer via tryptophanyl radical" evidence="5">
    <location>
        <position position="491"/>
    </location>
</feature>
<dbReference type="SUPFAM" id="SSF48173">
    <property type="entry name" value="Cryptochrome/photolyase FAD-binding domain"/>
    <property type="match status" value="1"/>
</dbReference>
<dbReference type="Gene3D" id="1.25.40.80">
    <property type="match status" value="1"/>
</dbReference>
<dbReference type="PROSITE" id="PS51645">
    <property type="entry name" value="PHR_CRY_ALPHA_BETA"/>
    <property type="match status" value="1"/>
</dbReference>
<dbReference type="InterPro" id="IPR014729">
    <property type="entry name" value="Rossmann-like_a/b/a_fold"/>
</dbReference>
<name>G9MR52_HYPVG</name>
<dbReference type="GO" id="GO:0071949">
    <property type="term" value="F:FAD binding"/>
    <property type="evidence" value="ECO:0007669"/>
    <property type="project" value="TreeGrafter"/>
</dbReference>
<dbReference type="PANTHER" id="PTHR11455">
    <property type="entry name" value="CRYPTOCHROME"/>
    <property type="match status" value="1"/>
</dbReference>
<organism evidence="7 8">
    <name type="scientific">Hypocrea virens (strain Gv29-8 / FGSC 10586)</name>
    <name type="common">Gliocladium virens</name>
    <name type="synonym">Trichoderma virens</name>
    <dbReference type="NCBI Taxonomy" id="413071"/>
    <lineage>
        <taxon>Eukaryota</taxon>
        <taxon>Fungi</taxon>
        <taxon>Dikarya</taxon>
        <taxon>Ascomycota</taxon>
        <taxon>Pezizomycotina</taxon>
        <taxon>Sordariomycetes</taxon>
        <taxon>Hypocreomycetidae</taxon>
        <taxon>Hypocreales</taxon>
        <taxon>Hypocreaceae</taxon>
        <taxon>Trichoderma</taxon>
    </lineage>
</organism>
<proteinExistence type="inferred from homology"/>
<comment type="similarity">
    <text evidence="1">Belongs to the DNA photolyase class-1 family.</text>
</comment>
<evidence type="ECO:0000313" key="7">
    <source>
        <dbReference type="EMBL" id="EHK22578.1"/>
    </source>
</evidence>
<comment type="caution">
    <text evidence="7">The sequence shown here is derived from an EMBL/GenBank/DDBJ whole genome shotgun (WGS) entry which is preliminary data.</text>
</comment>
<dbReference type="AlphaFoldDB" id="G9MR52"/>
<feature type="binding site" evidence="4">
    <location>
        <begin position="481"/>
        <end position="483"/>
    </location>
    <ligand>
        <name>FAD</name>
        <dbReference type="ChEBI" id="CHEBI:57692"/>
    </ligand>
</feature>
<dbReference type="Pfam" id="PF00875">
    <property type="entry name" value="DNA_photolyase"/>
    <property type="match status" value="1"/>
</dbReference>
<evidence type="ECO:0000259" key="6">
    <source>
        <dbReference type="PROSITE" id="PS51645"/>
    </source>
</evidence>
<gene>
    <name evidence="7" type="ORF">TRIVIDRAFT_28006</name>
</gene>
<dbReference type="Gene3D" id="1.10.579.10">
    <property type="entry name" value="DNA Cyclobutane Dipyrimidine Photolyase, subunit A, domain 3"/>
    <property type="match status" value="1"/>
</dbReference>
<evidence type="ECO:0000256" key="3">
    <source>
        <dbReference type="ARBA" id="ARBA00022827"/>
    </source>
</evidence>
<dbReference type="Pfam" id="PF03441">
    <property type="entry name" value="FAD_binding_7"/>
    <property type="match status" value="1"/>
</dbReference>
<evidence type="ECO:0000256" key="4">
    <source>
        <dbReference type="PIRSR" id="PIRSR602081-1"/>
    </source>
</evidence>
<keyword evidence="2 4" id="KW-0285">Flavoprotein</keyword>
<dbReference type="GeneID" id="25792600"/>
<feature type="domain" description="Photolyase/cryptochrome alpha/beta" evidence="6">
    <location>
        <begin position="15"/>
        <end position="181"/>
    </location>
</feature>
<keyword evidence="8" id="KW-1185">Reference proteome</keyword>
<sequence>MSDETASEETASEESIGVLFVRRDLRLANNPILHHLSVDIPGVIKYTPTHLLVVYVLPPDQVETSGLLKAGEASPYPPALSENSHAWRTGLHRVRFLAESVWDMKESLEEFGMGLIIRVGSFPEVLESINSHYSRLKYGPQVSEVYIAKGYSVDELREEREVFATCTYLGIRYVSFDDRKPLVNLKDTPMSLMDNVPDEFSAFESQVDPLIDGGGASLQEPTWLPPFPNHVPIPPQSGPFEIPNTLVGLIQKLVDPVRLDFSFFNGLDLNGAMPLTRCVGGETRAVAQLRYVIKQGIATRFHESNDLEDSQECLRLAGYLSFGCITARQIHEELLKLENGTEPDYEETDGYNEGVTPGTKALRAELLRRDFLLVSSKKHGPDLYDINGSGPGRNTNIVWKSPNPAKARPDQQPSTLYIDGVMVQFQVGATGYGLVDAIMRQLIFTGHVGTRSHKLIVNFLAKFAGIDWQMGAEWVASLSYDHDTSLQWYTWQHYAGIGPDLSGREAVVSPVHEAFELDPNGSFVRKWMPELRRLTRLSNLFQVGTTSSELLLRFGLPGHVMVTNPVSSDTLNL</sequence>
<dbReference type="PANTHER" id="PTHR11455:SF22">
    <property type="entry name" value="CRYPTOCHROME DASH"/>
    <property type="match status" value="1"/>
</dbReference>
<dbReference type="GO" id="GO:0000719">
    <property type="term" value="P:photoreactive repair"/>
    <property type="evidence" value="ECO:0007669"/>
    <property type="project" value="TreeGrafter"/>
</dbReference>
<dbReference type="GO" id="GO:0003684">
    <property type="term" value="F:damaged DNA binding"/>
    <property type="evidence" value="ECO:0007669"/>
    <property type="project" value="TreeGrafter"/>
</dbReference>
<dbReference type="InParanoid" id="G9MR52"/>
<keyword evidence="3 4" id="KW-0274">FAD</keyword>
<dbReference type="InterPro" id="IPR006050">
    <property type="entry name" value="DNA_photolyase_N"/>
</dbReference>
<dbReference type="Proteomes" id="UP000007115">
    <property type="component" value="Unassembled WGS sequence"/>
</dbReference>
<dbReference type="RefSeq" id="XP_013956794.1">
    <property type="nucleotide sequence ID" value="XM_014101319.1"/>
</dbReference>
<dbReference type="OrthoDB" id="435881at2759"/>
<evidence type="ECO:0000256" key="2">
    <source>
        <dbReference type="ARBA" id="ARBA00022630"/>
    </source>
</evidence>
<feature type="site" description="Electron transfer via tryptophanyl radical" evidence="5">
    <location>
        <position position="468"/>
    </location>
</feature>
<evidence type="ECO:0000256" key="1">
    <source>
        <dbReference type="ARBA" id="ARBA00005862"/>
    </source>
</evidence>
<dbReference type="GO" id="GO:0003904">
    <property type="term" value="F:deoxyribodipyrimidine photo-lyase activity"/>
    <property type="evidence" value="ECO:0007669"/>
    <property type="project" value="TreeGrafter"/>
</dbReference>
<dbReference type="PRINTS" id="PR00147">
    <property type="entry name" value="DNAPHOTLYASE"/>
</dbReference>
<dbReference type="STRING" id="413071.G9MR52"/>
<reference evidence="7 8" key="1">
    <citation type="journal article" date="2011" name="Genome Biol.">
        <title>Comparative genome sequence analysis underscores mycoparasitism as the ancestral life style of Trichoderma.</title>
        <authorList>
            <person name="Kubicek C.P."/>
            <person name="Herrera-Estrella A."/>
            <person name="Seidl-Seiboth V."/>
            <person name="Martinez D.A."/>
            <person name="Druzhinina I.S."/>
            <person name="Thon M."/>
            <person name="Zeilinger S."/>
            <person name="Casas-Flores S."/>
            <person name="Horwitz B.A."/>
            <person name="Mukherjee P.K."/>
            <person name="Mukherjee M."/>
            <person name="Kredics L."/>
            <person name="Alcaraz L.D."/>
            <person name="Aerts A."/>
            <person name="Antal Z."/>
            <person name="Atanasova L."/>
            <person name="Cervantes-Badillo M.G."/>
            <person name="Challacombe J."/>
            <person name="Chertkov O."/>
            <person name="McCluskey K."/>
            <person name="Coulpier F."/>
            <person name="Deshpande N."/>
            <person name="von Doehren H."/>
            <person name="Ebbole D.J."/>
            <person name="Esquivel-Naranjo E.U."/>
            <person name="Fekete E."/>
            <person name="Flipphi M."/>
            <person name="Glaser F."/>
            <person name="Gomez-Rodriguez E.Y."/>
            <person name="Gruber S."/>
            <person name="Han C."/>
            <person name="Henrissat B."/>
            <person name="Hermosa R."/>
            <person name="Hernandez-Onate M."/>
            <person name="Karaffa L."/>
            <person name="Kosti I."/>
            <person name="Le Crom S."/>
            <person name="Lindquist E."/>
            <person name="Lucas S."/>
            <person name="Luebeck M."/>
            <person name="Luebeck P.S."/>
            <person name="Margeot A."/>
            <person name="Metz B."/>
            <person name="Misra M."/>
            <person name="Nevalainen H."/>
            <person name="Omann M."/>
            <person name="Packer N."/>
            <person name="Perrone G."/>
            <person name="Uresti-Rivera E.E."/>
            <person name="Salamov A."/>
            <person name="Schmoll M."/>
            <person name="Seiboth B."/>
            <person name="Shapiro H."/>
            <person name="Sukno S."/>
            <person name="Tamayo-Ramos J.A."/>
            <person name="Tisch D."/>
            <person name="Wiest A."/>
            <person name="Wilkinson H.H."/>
            <person name="Zhang M."/>
            <person name="Coutinho P.M."/>
            <person name="Kenerley C.M."/>
            <person name="Monte E."/>
            <person name="Baker S.E."/>
            <person name="Grigoriev I.V."/>
        </authorList>
    </citation>
    <scope>NUCLEOTIDE SEQUENCE [LARGE SCALE GENOMIC DNA]</scope>
    <source>
        <strain evidence="8">Gv29-8 / FGSC 10586</strain>
    </source>
</reference>
<accession>G9MR52</accession>
<dbReference type="InterPro" id="IPR036134">
    <property type="entry name" value="Crypto/Photolyase_FAD-like_sf"/>
</dbReference>
<evidence type="ECO:0000313" key="8">
    <source>
        <dbReference type="Proteomes" id="UP000007115"/>
    </source>
</evidence>
<protein>
    <submittedName>
        <fullName evidence="7">Photolyase</fullName>
    </submittedName>
</protein>
<feature type="non-terminal residue" evidence="7">
    <location>
        <position position="573"/>
    </location>
</feature>
<dbReference type="InterPro" id="IPR002081">
    <property type="entry name" value="Cryptochrome/DNA_photolyase_1"/>
</dbReference>